<sequence length="126" mass="14083">MAFLGAWAEHVWTRMRRLDYWNTEHAIANTPAKLYRRVSPGSQPAALVQRKEASSVYSIRYYNKDLKRRDTGYYPDTPLTLNHTIMQGQPVRPSDAPASQVPKVGAFGSATYAGPEIMGIKTPNAS</sequence>
<evidence type="ECO:0000313" key="1">
    <source>
        <dbReference type="EnsemblProtists" id="EOD35864"/>
    </source>
</evidence>
<dbReference type="GeneID" id="17281135"/>
<organism evidence="1 2">
    <name type="scientific">Emiliania huxleyi (strain CCMP1516)</name>
    <dbReference type="NCBI Taxonomy" id="280463"/>
    <lineage>
        <taxon>Eukaryota</taxon>
        <taxon>Haptista</taxon>
        <taxon>Haptophyta</taxon>
        <taxon>Prymnesiophyceae</taxon>
        <taxon>Isochrysidales</taxon>
        <taxon>Noelaerhabdaceae</taxon>
        <taxon>Emiliania</taxon>
    </lineage>
</organism>
<reference evidence="1" key="2">
    <citation type="submission" date="2024-10" db="UniProtKB">
        <authorList>
            <consortium name="EnsemblProtists"/>
        </authorList>
    </citation>
    <scope>IDENTIFICATION</scope>
</reference>
<dbReference type="HOGENOM" id="CLU_1985791_0_0_1"/>
<dbReference type="OMA" id="WNTEHAI"/>
<dbReference type="KEGG" id="ehx:EMIHUDRAFT_440871"/>
<name>A0A0D3KJC9_EMIH1</name>
<dbReference type="RefSeq" id="XP_005788293.1">
    <property type="nucleotide sequence ID" value="XM_005788236.1"/>
</dbReference>
<proteinExistence type="predicted"/>
<dbReference type="Proteomes" id="UP000013827">
    <property type="component" value="Unassembled WGS sequence"/>
</dbReference>
<evidence type="ECO:0000313" key="2">
    <source>
        <dbReference type="Proteomes" id="UP000013827"/>
    </source>
</evidence>
<reference evidence="2" key="1">
    <citation type="journal article" date="2013" name="Nature">
        <title>Pan genome of the phytoplankton Emiliania underpins its global distribution.</title>
        <authorList>
            <person name="Read B.A."/>
            <person name="Kegel J."/>
            <person name="Klute M.J."/>
            <person name="Kuo A."/>
            <person name="Lefebvre S.C."/>
            <person name="Maumus F."/>
            <person name="Mayer C."/>
            <person name="Miller J."/>
            <person name="Monier A."/>
            <person name="Salamov A."/>
            <person name="Young J."/>
            <person name="Aguilar M."/>
            <person name="Claverie J.M."/>
            <person name="Frickenhaus S."/>
            <person name="Gonzalez K."/>
            <person name="Herman E.K."/>
            <person name="Lin Y.C."/>
            <person name="Napier J."/>
            <person name="Ogata H."/>
            <person name="Sarno A.F."/>
            <person name="Shmutz J."/>
            <person name="Schroeder D."/>
            <person name="de Vargas C."/>
            <person name="Verret F."/>
            <person name="von Dassow P."/>
            <person name="Valentin K."/>
            <person name="Van de Peer Y."/>
            <person name="Wheeler G."/>
            <person name="Dacks J.B."/>
            <person name="Delwiche C.F."/>
            <person name="Dyhrman S.T."/>
            <person name="Glockner G."/>
            <person name="John U."/>
            <person name="Richards T."/>
            <person name="Worden A.Z."/>
            <person name="Zhang X."/>
            <person name="Grigoriev I.V."/>
            <person name="Allen A.E."/>
            <person name="Bidle K."/>
            <person name="Borodovsky M."/>
            <person name="Bowler C."/>
            <person name="Brownlee C."/>
            <person name="Cock J.M."/>
            <person name="Elias M."/>
            <person name="Gladyshev V.N."/>
            <person name="Groth M."/>
            <person name="Guda C."/>
            <person name="Hadaegh A."/>
            <person name="Iglesias-Rodriguez M.D."/>
            <person name="Jenkins J."/>
            <person name="Jones B.M."/>
            <person name="Lawson T."/>
            <person name="Leese F."/>
            <person name="Lindquist E."/>
            <person name="Lobanov A."/>
            <person name="Lomsadze A."/>
            <person name="Malik S.B."/>
            <person name="Marsh M.E."/>
            <person name="Mackinder L."/>
            <person name="Mock T."/>
            <person name="Mueller-Roeber B."/>
            <person name="Pagarete A."/>
            <person name="Parker M."/>
            <person name="Probert I."/>
            <person name="Quesneville H."/>
            <person name="Raines C."/>
            <person name="Rensing S.A."/>
            <person name="Riano-Pachon D.M."/>
            <person name="Richier S."/>
            <person name="Rokitta S."/>
            <person name="Shiraiwa Y."/>
            <person name="Soanes D.M."/>
            <person name="van der Giezen M."/>
            <person name="Wahlund T.M."/>
            <person name="Williams B."/>
            <person name="Wilson W."/>
            <person name="Wolfe G."/>
            <person name="Wurch L.L."/>
        </authorList>
    </citation>
    <scope>NUCLEOTIDE SEQUENCE</scope>
</reference>
<dbReference type="EnsemblProtists" id="EOD35864">
    <property type="protein sequence ID" value="EOD35864"/>
    <property type="gene ID" value="EMIHUDRAFT_440871"/>
</dbReference>
<keyword evidence="2" id="KW-1185">Reference proteome</keyword>
<evidence type="ECO:0008006" key="3">
    <source>
        <dbReference type="Google" id="ProtNLM"/>
    </source>
</evidence>
<dbReference type="AlphaFoldDB" id="A0A0D3KJC9"/>
<dbReference type="PaxDb" id="2903-EOD35864"/>
<accession>A0A0D3KJC9</accession>
<protein>
    <recommendedName>
        <fullName evidence="3">NADH-ubiquinone oxidoreductase subunit B14.5a</fullName>
    </recommendedName>
</protein>